<evidence type="ECO:0000313" key="1">
    <source>
        <dbReference type="EMBL" id="KAA9002198.1"/>
    </source>
</evidence>
<dbReference type="Proteomes" id="UP000326367">
    <property type="component" value="Unassembled WGS sequence"/>
</dbReference>
<name>A0ABQ6T3L6_9GAMM</name>
<gene>
    <name evidence="1" type="ORF">FJU31_04805</name>
</gene>
<evidence type="ECO:0000313" key="2">
    <source>
        <dbReference type="Proteomes" id="UP000326367"/>
    </source>
</evidence>
<dbReference type="EMBL" id="VYKI01000004">
    <property type="protein sequence ID" value="KAA9002198.1"/>
    <property type="molecule type" value="Genomic_DNA"/>
</dbReference>
<proteinExistence type="predicted"/>
<accession>A0ABQ6T3L6</accession>
<dbReference type="RefSeq" id="WP_150453717.1">
    <property type="nucleotide sequence ID" value="NZ_VYKI01000004.1"/>
</dbReference>
<organism evidence="1 2">
    <name type="scientific">Stenotrophomonas cyclobalanopsidis</name>
    <dbReference type="NCBI Taxonomy" id="2771362"/>
    <lineage>
        <taxon>Bacteria</taxon>
        <taxon>Pseudomonadati</taxon>
        <taxon>Pseudomonadota</taxon>
        <taxon>Gammaproteobacteria</taxon>
        <taxon>Lysobacterales</taxon>
        <taxon>Lysobacteraceae</taxon>
        <taxon>Stenotrophomonas</taxon>
    </lineage>
</organism>
<reference evidence="1 2" key="1">
    <citation type="journal article" date="2020" name="Antonie Van Leeuwenhoek">
        <title>Stenotrophomonas cyclobalanopsidis sp. nov., isolated from the leaf spot disease of Cyclobalanopsis patelliformis.</title>
        <authorList>
            <person name="Bian D.R."/>
            <person name="Xue H."/>
            <person name="Piao C.G."/>
            <person name="Li Y."/>
        </authorList>
    </citation>
    <scope>NUCLEOTIDE SEQUENCE [LARGE SCALE GENOMIC DNA]</scope>
    <source>
        <strain evidence="1 2">TPQG1-4</strain>
    </source>
</reference>
<protein>
    <submittedName>
        <fullName evidence="1">Uncharacterized protein</fullName>
    </submittedName>
</protein>
<sequence>MSRPIVVLYNNPADGVANALRGRPGVTCLHLDEISAYWKLADDLPPTAVEYPAALHDCFRAAYVINRIFDFNHSEAGPRLHAAGLHGLWGYVALSPLLQQAAVLAHENGARGVSRSMLPLNAQWFSLGSVCTDITFPAFEFGFGKVDPDISRLHDAMQKSLWSYFAWKTESNLDDEERDWHRFYVDRPSGTPVVCIYHQDSFELMFPKGPAKVDTALYARAAAGARQVFASEMGELLFYERDDAAPMFCAFSPYMANATRNPAFGDALAGARVA</sequence>
<keyword evidence="2" id="KW-1185">Reference proteome</keyword>
<comment type="caution">
    <text evidence="1">The sequence shown here is derived from an EMBL/GenBank/DDBJ whole genome shotgun (WGS) entry which is preliminary data.</text>
</comment>